<dbReference type="Proteomes" id="UP000199350">
    <property type="component" value="Chromosome I"/>
</dbReference>
<dbReference type="InterPro" id="IPR050482">
    <property type="entry name" value="Sensor_HK_TwoCompSys"/>
</dbReference>
<feature type="domain" description="Histidine kinase/HSP90-like ATPase" evidence="5">
    <location>
        <begin position="270"/>
        <end position="328"/>
    </location>
</feature>
<keyword evidence="1" id="KW-0808">Transferase</keyword>
<evidence type="ECO:0000259" key="5">
    <source>
        <dbReference type="Pfam" id="PF02518"/>
    </source>
</evidence>
<dbReference type="SUPFAM" id="SSF55874">
    <property type="entry name" value="ATPase domain of HSP90 chaperone/DNA topoisomerase II/histidine kinase"/>
    <property type="match status" value="1"/>
</dbReference>
<name>A0A1G9QYQ0_9CORY</name>
<dbReference type="GO" id="GO:0016020">
    <property type="term" value="C:membrane"/>
    <property type="evidence" value="ECO:0007669"/>
    <property type="project" value="InterPro"/>
</dbReference>
<dbReference type="InterPro" id="IPR003594">
    <property type="entry name" value="HATPase_dom"/>
</dbReference>
<dbReference type="EMBL" id="LT629700">
    <property type="protein sequence ID" value="SDM16104.1"/>
    <property type="molecule type" value="Genomic_DNA"/>
</dbReference>
<organism evidence="7 8">
    <name type="scientific">Corynebacterium mycetoides</name>
    <dbReference type="NCBI Taxonomy" id="38302"/>
    <lineage>
        <taxon>Bacteria</taxon>
        <taxon>Bacillati</taxon>
        <taxon>Actinomycetota</taxon>
        <taxon>Actinomycetes</taxon>
        <taxon>Mycobacteriales</taxon>
        <taxon>Corynebacteriaceae</taxon>
        <taxon>Corynebacterium</taxon>
    </lineage>
</organism>
<evidence type="ECO:0000256" key="3">
    <source>
        <dbReference type="ARBA" id="ARBA00023012"/>
    </source>
</evidence>
<feature type="transmembrane region" description="Helical" evidence="4">
    <location>
        <begin position="12"/>
        <end position="31"/>
    </location>
</feature>
<keyword evidence="2 7" id="KW-0418">Kinase</keyword>
<dbReference type="InterPro" id="IPR036890">
    <property type="entry name" value="HATPase_C_sf"/>
</dbReference>
<keyword evidence="3" id="KW-0902">Two-component regulatory system</keyword>
<dbReference type="CDD" id="cd16917">
    <property type="entry name" value="HATPase_UhpB-NarQ-NarX-like"/>
    <property type="match status" value="1"/>
</dbReference>
<keyword evidence="4" id="KW-0812">Transmembrane</keyword>
<dbReference type="Gene3D" id="3.30.565.10">
    <property type="entry name" value="Histidine kinase-like ATPase, C-terminal domain"/>
    <property type="match status" value="1"/>
</dbReference>
<dbReference type="Gene3D" id="1.20.5.1930">
    <property type="match status" value="1"/>
</dbReference>
<gene>
    <name evidence="7" type="ORF">SAMN04488535_2172</name>
</gene>
<feature type="transmembrane region" description="Helical" evidence="4">
    <location>
        <begin position="68"/>
        <end position="90"/>
    </location>
</feature>
<dbReference type="GO" id="GO:0000155">
    <property type="term" value="F:phosphorelay sensor kinase activity"/>
    <property type="evidence" value="ECO:0007669"/>
    <property type="project" value="InterPro"/>
</dbReference>
<feature type="domain" description="Signal transduction histidine kinase subgroup 3 dimerisation and phosphoacceptor" evidence="6">
    <location>
        <begin position="174"/>
        <end position="238"/>
    </location>
</feature>
<dbReference type="OrthoDB" id="5241784at2"/>
<dbReference type="Pfam" id="PF07730">
    <property type="entry name" value="HisKA_3"/>
    <property type="match status" value="1"/>
</dbReference>
<dbReference type="PANTHER" id="PTHR24421">
    <property type="entry name" value="NITRATE/NITRITE SENSOR PROTEIN NARX-RELATED"/>
    <property type="match status" value="1"/>
</dbReference>
<feature type="transmembrane region" description="Helical" evidence="4">
    <location>
        <begin position="37"/>
        <end position="56"/>
    </location>
</feature>
<evidence type="ECO:0000256" key="4">
    <source>
        <dbReference type="SAM" id="Phobius"/>
    </source>
</evidence>
<dbReference type="InterPro" id="IPR011712">
    <property type="entry name" value="Sig_transdc_His_kin_sub3_dim/P"/>
</dbReference>
<evidence type="ECO:0000256" key="2">
    <source>
        <dbReference type="ARBA" id="ARBA00022777"/>
    </source>
</evidence>
<dbReference type="RefSeq" id="WP_092151935.1">
    <property type="nucleotide sequence ID" value="NZ_LT629700.1"/>
</dbReference>
<dbReference type="AlphaFoldDB" id="A0A1G9QYQ0"/>
<evidence type="ECO:0000256" key="1">
    <source>
        <dbReference type="ARBA" id="ARBA00022679"/>
    </source>
</evidence>
<evidence type="ECO:0000313" key="7">
    <source>
        <dbReference type="EMBL" id="SDM16104.1"/>
    </source>
</evidence>
<keyword evidence="4" id="KW-0472">Membrane</keyword>
<feature type="transmembrane region" description="Helical" evidence="4">
    <location>
        <begin position="135"/>
        <end position="154"/>
    </location>
</feature>
<dbReference type="STRING" id="38302.SAMN04488535_2172"/>
<feature type="transmembrane region" description="Helical" evidence="4">
    <location>
        <begin position="110"/>
        <end position="128"/>
    </location>
</feature>
<evidence type="ECO:0000313" key="8">
    <source>
        <dbReference type="Proteomes" id="UP000199350"/>
    </source>
</evidence>
<keyword evidence="8" id="KW-1185">Reference proteome</keyword>
<proteinExistence type="predicted"/>
<evidence type="ECO:0000259" key="6">
    <source>
        <dbReference type="Pfam" id="PF07730"/>
    </source>
</evidence>
<sequence>MTQKTNGGHYHLVEAGIWLILLVSPLAGLFAMERPAWQYAAGASLIVVFGAVYLCAHAIRAHRNDTVNAALCVIALLIPMIGVTAIMEVWGTTMLPYITAVTGSLMPVRMHTIVDLAIISAFGVYVFFTGNLTAWIFFGASVLIAVTVGTQVSATKLTDERVHLAAELELARQRESIYRDVHDLLGHSLTVINVKTSLARRLVDVDKKEAAKELDEIVELSRQSLEDVRRAVRATHTPSLTAEVEAARSALAAAGIEARIDSDGATDSPLFGWVLREAVTNVIRHSQATECEIEVSPRTLVVADNGIGLPPGTRLVSIADRVSAAGGTLVVPPTESGTRVEVTA</sequence>
<dbReference type="GO" id="GO:0046983">
    <property type="term" value="F:protein dimerization activity"/>
    <property type="evidence" value="ECO:0007669"/>
    <property type="project" value="InterPro"/>
</dbReference>
<protein>
    <submittedName>
        <fullName evidence="7">Two-component system, NarL family, sensor histidine kinase DesK</fullName>
    </submittedName>
</protein>
<dbReference type="Pfam" id="PF02518">
    <property type="entry name" value="HATPase_c"/>
    <property type="match status" value="1"/>
</dbReference>
<reference evidence="8" key="1">
    <citation type="submission" date="2016-10" db="EMBL/GenBank/DDBJ databases">
        <authorList>
            <person name="Varghese N."/>
            <person name="Submissions S."/>
        </authorList>
    </citation>
    <scope>NUCLEOTIDE SEQUENCE [LARGE SCALE GENOMIC DNA]</scope>
    <source>
        <strain evidence="8">DSM 20632</strain>
    </source>
</reference>
<keyword evidence="4" id="KW-1133">Transmembrane helix</keyword>
<accession>A0A1G9QYQ0</accession>
<dbReference type="PANTHER" id="PTHR24421:SF63">
    <property type="entry name" value="SENSOR HISTIDINE KINASE DESK"/>
    <property type="match status" value="1"/>
</dbReference>